<dbReference type="InterPro" id="IPR036514">
    <property type="entry name" value="SGNH_hydro_sf"/>
</dbReference>
<dbReference type="InterPro" id="IPR039329">
    <property type="entry name" value="SIAE"/>
</dbReference>
<dbReference type="AlphaFoldDB" id="A0A4U1C1I7"/>
<name>A0A4U1C1I7_9SPHI</name>
<dbReference type="Gene3D" id="3.40.50.1110">
    <property type="entry name" value="SGNH hydrolase"/>
    <property type="match status" value="1"/>
</dbReference>
<keyword evidence="5" id="KW-1185">Reference proteome</keyword>
<gene>
    <name evidence="4" type="ORF">FA046_08200</name>
</gene>
<comment type="caution">
    <text evidence="4">The sequence shown here is derived from an EMBL/GenBank/DDBJ whole genome shotgun (WGS) entry which is preliminary data.</text>
</comment>
<dbReference type="PANTHER" id="PTHR22901:SF0">
    <property type="entry name" value="SIALATE O-ACETYLESTERASE"/>
    <property type="match status" value="1"/>
</dbReference>
<dbReference type="RefSeq" id="WP_136825892.1">
    <property type="nucleotide sequence ID" value="NZ_SWBP01000002.1"/>
</dbReference>
<accession>A0A4U1C1I7</accession>
<organism evidence="4 5">
    <name type="scientific">Pedobacter cryophilus</name>
    <dbReference type="NCBI Taxonomy" id="2571271"/>
    <lineage>
        <taxon>Bacteria</taxon>
        <taxon>Pseudomonadati</taxon>
        <taxon>Bacteroidota</taxon>
        <taxon>Sphingobacteriia</taxon>
        <taxon>Sphingobacteriales</taxon>
        <taxon>Sphingobacteriaceae</taxon>
        <taxon>Pedobacter</taxon>
    </lineage>
</organism>
<dbReference type="OrthoDB" id="9816001at2"/>
<dbReference type="Pfam" id="PF03629">
    <property type="entry name" value="SASA"/>
    <property type="match status" value="1"/>
</dbReference>
<keyword evidence="1" id="KW-0378">Hydrolase</keyword>
<sequence>MIKNIFYCLCFLTSFSTSAIAQNITAASIFGDNMVLQQGINAPIWGTSKPNQDLTLSFAGNTLKTKSSKDGKWMVKLPKLKAGGPLKMVITSAQDSLVFKYVLVGEVWLASGQSNMQMKMAEINNAQKEINEAKFNKIRFFNVALNISHQPIEQVKGSWKLCNPENAKQFSAAAYFFARDLHLDQNVPVGIISASWGATPSEAWTSSESLINHPDFKDSVKRYQKLEANWELLYSDFLKTNEARKSDNTIKAPVMPVQKNYPTALYNAMIAPIVPYGIKGVIWYQGENNSTRAVQYRSLFPLLINDWRNKWNDEKMPFIFVQLANFRVRNEEPIPTDSWTMLREAQTMALKLPYTGMAVAIDIGDAKDIHPKNKQDVGKRLYLAASHVAYNKSVVYSGPIYDGMIVNKDKAEVSFKHVGKGLTSNDGPLTAFEIAGADKKFYWADAEIVGDKIVLSSKEVSKPVAVRYAWSTNPAASLFNKEGLPASPFRTDDW</sequence>
<keyword evidence="2" id="KW-0732">Signal</keyword>
<dbReference type="PANTHER" id="PTHR22901">
    <property type="entry name" value="SIALATE O-ACETYLESTERASE"/>
    <property type="match status" value="1"/>
</dbReference>
<proteinExistence type="predicted"/>
<evidence type="ECO:0000256" key="1">
    <source>
        <dbReference type="ARBA" id="ARBA00022801"/>
    </source>
</evidence>
<evidence type="ECO:0000259" key="3">
    <source>
        <dbReference type="Pfam" id="PF03629"/>
    </source>
</evidence>
<feature type="domain" description="Sialate O-acetylesterase" evidence="3">
    <location>
        <begin position="263"/>
        <end position="380"/>
    </location>
</feature>
<evidence type="ECO:0000313" key="5">
    <source>
        <dbReference type="Proteomes" id="UP000308181"/>
    </source>
</evidence>
<dbReference type="GO" id="GO:0001681">
    <property type="term" value="F:sialate O-acetylesterase activity"/>
    <property type="evidence" value="ECO:0007669"/>
    <property type="project" value="InterPro"/>
</dbReference>
<feature type="signal peptide" evidence="2">
    <location>
        <begin position="1"/>
        <end position="21"/>
    </location>
</feature>
<evidence type="ECO:0000256" key="2">
    <source>
        <dbReference type="SAM" id="SignalP"/>
    </source>
</evidence>
<evidence type="ECO:0000313" key="4">
    <source>
        <dbReference type="EMBL" id="TKB99081.1"/>
    </source>
</evidence>
<reference evidence="4 5" key="1">
    <citation type="submission" date="2019-04" db="EMBL/GenBank/DDBJ databases">
        <title>Pedobacter sp. AR-3-17 sp. nov., isolated from Arctic soil.</title>
        <authorList>
            <person name="Dahal R.H."/>
            <person name="Kim D.-U."/>
        </authorList>
    </citation>
    <scope>NUCLEOTIDE SEQUENCE [LARGE SCALE GENOMIC DNA]</scope>
    <source>
        <strain evidence="4 5">AR-3-17</strain>
    </source>
</reference>
<dbReference type="SUPFAM" id="SSF52266">
    <property type="entry name" value="SGNH hydrolase"/>
    <property type="match status" value="1"/>
</dbReference>
<dbReference type="InterPro" id="IPR005181">
    <property type="entry name" value="SASA"/>
</dbReference>
<dbReference type="EMBL" id="SWBP01000002">
    <property type="protein sequence ID" value="TKB99081.1"/>
    <property type="molecule type" value="Genomic_DNA"/>
</dbReference>
<dbReference type="GO" id="GO:0005975">
    <property type="term" value="P:carbohydrate metabolic process"/>
    <property type="evidence" value="ECO:0007669"/>
    <property type="project" value="TreeGrafter"/>
</dbReference>
<dbReference type="Proteomes" id="UP000308181">
    <property type="component" value="Unassembled WGS sequence"/>
</dbReference>
<protein>
    <submittedName>
        <fullName evidence="4">Sialate O-acetylesterase</fullName>
    </submittedName>
</protein>
<feature type="chain" id="PRO_5020717201" evidence="2">
    <location>
        <begin position="22"/>
        <end position="494"/>
    </location>
</feature>